<comment type="caution">
    <text evidence="3">The sequence shown here is derived from an EMBL/GenBank/DDBJ whole genome shotgun (WGS) entry which is preliminary data.</text>
</comment>
<organism evidence="3 4">
    <name type="scientific">Streptomyces alkaliterrae</name>
    <dbReference type="NCBI Taxonomy" id="2213162"/>
    <lineage>
        <taxon>Bacteria</taxon>
        <taxon>Bacillati</taxon>
        <taxon>Actinomycetota</taxon>
        <taxon>Actinomycetes</taxon>
        <taxon>Kitasatosporales</taxon>
        <taxon>Streptomycetaceae</taxon>
        <taxon>Streptomyces</taxon>
    </lineage>
</organism>
<feature type="transmembrane region" description="Helical" evidence="2">
    <location>
        <begin position="187"/>
        <end position="210"/>
    </location>
</feature>
<feature type="compositionally biased region" description="Low complexity" evidence="1">
    <location>
        <begin position="290"/>
        <end position="311"/>
    </location>
</feature>
<evidence type="ECO:0000313" key="4">
    <source>
        <dbReference type="Proteomes" id="UP000517765"/>
    </source>
</evidence>
<feature type="transmembrane region" description="Helical" evidence="2">
    <location>
        <begin position="365"/>
        <end position="385"/>
    </location>
</feature>
<protein>
    <recommendedName>
        <fullName evidence="5">Transporter</fullName>
    </recommendedName>
</protein>
<keyword evidence="2" id="KW-1133">Transmembrane helix</keyword>
<sequence length="596" mass="61165">MAGRLTGGTGAPGGTAVPGGAEPPGSELVATLVRLRFTILSHGSPGLRLARRLCWPLAVAVTWSAVLLAEPGKARHDVLLLVGLAWLLGWTLGPVLASGPGVLRPDFFALLPVGRRRLGAALLAAACVGPGAAATVAATAALGVRAVELSAGTVAVAVLALPPLVLLLVAVSRTVYALTGAAMRSRLGVAVTAVQYGALMASLFVGWLAISATGEGAATLLREGLPGEAAGRLLGFLPTSWPLLAVEAAAEGRWVWAGGLLVALSVVAAGVALGCARLLAPDPARRPARLARPTSAPRRPAAGHRPAAGGRSARRLLPATPMGAVVGRELRQWWRDPWRSLELQCAVWTVVFIGLIGVVSGLPVLLPFAGAVLGLFTGLVACNLLGQDGTALWLTVVGAGPGTVRDDVRGRQIALLLMFAPAAVALTVVMTVVSGEHWTWPVVATLLPALLGAGIGMAVLLSVVAGTPGVDPKYRVGPNDAGDVSYQLWISIYGTLLAALPAVLLAAALVPGRYAGTLGAVAWLAVPVGVVNGVLAAWLLGRVAHRRLAARLPETFVRLRYGRAIAAEQQPEGDGWLDRMERGAIEGNQERRPVGS</sequence>
<gene>
    <name evidence="3" type="ORF">H3147_13220</name>
</gene>
<keyword evidence="2" id="KW-0472">Membrane</keyword>
<feature type="compositionally biased region" description="Gly residues" evidence="1">
    <location>
        <begin position="1"/>
        <end position="17"/>
    </location>
</feature>
<dbReference type="RefSeq" id="WP_181356346.1">
    <property type="nucleotide sequence ID" value="NZ_JABJXA010000066.1"/>
</dbReference>
<feature type="region of interest" description="Disordered" evidence="1">
    <location>
        <begin position="1"/>
        <end position="22"/>
    </location>
</feature>
<feature type="transmembrane region" description="Helical" evidence="2">
    <location>
        <begin position="78"/>
        <end position="97"/>
    </location>
</feature>
<feature type="transmembrane region" description="Helical" evidence="2">
    <location>
        <begin position="413"/>
        <end position="434"/>
    </location>
</feature>
<dbReference type="AlphaFoldDB" id="A0A7W3WWI0"/>
<reference evidence="4" key="1">
    <citation type="submission" date="2020-05" db="EMBL/GenBank/DDBJ databases">
        <title>Classification of alakaliphilic streptomycetes isolated from an alkaline soil next to Lonar Crater, India and a proposal for the recognition of Streptomyces alkaliterrae sp. nov.</title>
        <authorList>
            <person name="Golinska P."/>
        </authorList>
    </citation>
    <scope>NUCLEOTIDE SEQUENCE [LARGE SCALE GENOMIC DNA]</scope>
    <source>
        <strain evidence="4">OF8</strain>
    </source>
</reference>
<feature type="transmembrane region" description="Helical" evidence="2">
    <location>
        <begin position="486"/>
        <end position="509"/>
    </location>
</feature>
<feature type="transmembrane region" description="Helical" evidence="2">
    <location>
        <begin position="154"/>
        <end position="175"/>
    </location>
</feature>
<evidence type="ECO:0000313" key="3">
    <source>
        <dbReference type="EMBL" id="MBB1259786.1"/>
    </source>
</evidence>
<evidence type="ECO:0000256" key="2">
    <source>
        <dbReference type="SAM" id="Phobius"/>
    </source>
</evidence>
<feature type="transmembrane region" description="Helical" evidence="2">
    <location>
        <begin position="53"/>
        <end position="72"/>
    </location>
</feature>
<feature type="region of interest" description="Disordered" evidence="1">
    <location>
        <begin position="577"/>
        <end position="596"/>
    </location>
</feature>
<feature type="transmembrane region" description="Helical" evidence="2">
    <location>
        <begin position="521"/>
        <end position="541"/>
    </location>
</feature>
<evidence type="ECO:0008006" key="5">
    <source>
        <dbReference type="Google" id="ProtNLM"/>
    </source>
</evidence>
<feature type="transmembrane region" description="Helical" evidence="2">
    <location>
        <begin position="118"/>
        <end position="142"/>
    </location>
</feature>
<name>A0A7W3WWI0_9ACTN</name>
<proteinExistence type="predicted"/>
<evidence type="ECO:0000256" key="1">
    <source>
        <dbReference type="SAM" id="MobiDB-lite"/>
    </source>
</evidence>
<dbReference type="EMBL" id="JABJXA010000066">
    <property type="protein sequence ID" value="MBB1259786.1"/>
    <property type="molecule type" value="Genomic_DNA"/>
</dbReference>
<feature type="region of interest" description="Disordered" evidence="1">
    <location>
        <begin position="288"/>
        <end position="311"/>
    </location>
</feature>
<feature type="transmembrane region" description="Helical" evidence="2">
    <location>
        <begin position="254"/>
        <end position="280"/>
    </location>
</feature>
<keyword evidence="2" id="KW-0812">Transmembrane</keyword>
<accession>A0A7W3WWI0</accession>
<feature type="transmembrane region" description="Helical" evidence="2">
    <location>
        <begin position="341"/>
        <end position="359"/>
    </location>
</feature>
<dbReference type="Proteomes" id="UP000517765">
    <property type="component" value="Unassembled WGS sequence"/>
</dbReference>
<feature type="transmembrane region" description="Helical" evidence="2">
    <location>
        <begin position="440"/>
        <end position="465"/>
    </location>
</feature>